<evidence type="ECO:0000256" key="3">
    <source>
        <dbReference type="ARBA" id="ARBA00023242"/>
    </source>
</evidence>
<proteinExistence type="predicted"/>
<dbReference type="EMBL" id="JAANER010000002">
    <property type="protein sequence ID" value="KAG9194372.1"/>
    <property type="molecule type" value="Genomic_DNA"/>
</dbReference>
<keyword evidence="3" id="KW-0539">Nucleus</keyword>
<organism evidence="5 6">
    <name type="scientific">Alternaria panax</name>
    <dbReference type="NCBI Taxonomy" id="48097"/>
    <lineage>
        <taxon>Eukaryota</taxon>
        <taxon>Fungi</taxon>
        <taxon>Dikarya</taxon>
        <taxon>Ascomycota</taxon>
        <taxon>Pezizomycotina</taxon>
        <taxon>Dothideomycetes</taxon>
        <taxon>Pleosporomycetidae</taxon>
        <taxon>Pleosporales</taxon>
        <taxon>Pleosporineae</taxon>
        <taxon>Pleosporaceae</taxon>
        <taxon>Alternaria</taxon>
        <taxon>Alternaria sect. Panax</taxon>
    </lineage>
</organism>
<dbReference type="PANTHER" id="PTHR47424:SF6">
    <property type="entry name" value="PROLINE UTILIZATION TRANS-ACTIVATOR"/>
    <property type="match status" value="1"/>
</dbReference>
<protein>
    <recommendedName>
        <fullName evidence="4">Xylanolytic transcriptional activator regulatory domain-containing protein</fullName>
    </recommendedName>
</protein>
<dbReference type="CDD" id="cd12148">
    <property type="entry name" value="fungal_TF_MHR"/>
    <property type="match status" value="1"/>
</dbReference>
<dbReference type="AlphaFoldDB" id="A0AAD4IGX9"/>
<evidence type="ECO:0000313" key="6">
    <source>
        <dbReference type="Proteomes" id="UP001199106"/>
    </source>
</evidence>
<dbReference type="InterPro" id="IPR007219">
    <property type="entry name" value="XnlR_reg_dom"/>
</dbReference>
<feature type="domain" description="Xylanolytic transcriptional activator regulatory" evidence="4">
    <location>
        <begin position="253"/>
        <end position="318"/>
    </location>
</feature>
<gene>
    <name evidence="5" type="ORF">G6011_04407</name>
</gene>
<dbReference type="GO" id="GO:0003677">
    <property type="term" value="F:DNA binding"/>
    <property type="evidence" value="ECO:0007669"/>
    <property type="project" value="InterPro"/>
</dbReference>
<keyword evidence="1" id="KW-0805">Transcription regulation</keyword>
<dbReference type="Pfam" id="PF04082">
    <property type="entry name" value="Fungal_trans"/>
    <property type="match status" value="1"/>
</dbReference>
<evidence type="ECO:0000259" key="4">
    <source>
        <dbReference type="SMART" id="SM00906"/>
    </source>
</evidence>
<accession>A0AAD4IGX9</accession>
<dbReference type="Proteomes" id="UP001199106">
    <property type="component" value="Unassembled WGS sequence"/>
</dbReference>
<dbReference type="InterPro" id="IPR051127">
    <property type="entry name" value="Fungal_SecMet_Regulators"/>
</dbReference>
<reference evidence="5" key="1">
    <citation type="submission" date="2021-07" db="EMBL/GenBank/DDBJ databases">
        <title>Genome Resource of American Ginseng Black Spot Pathogen Alternaria panax.</title>
        <authorList>
            <person name="Qiu C."/>
            <person name="Wang W."/>
            <person name="Liu Z."/>
        </authorList>
    </citation>
    <scope>NUCLEOTIDE SEQUENCE</scope>
    <source>
        <strain evidence="5">BNCC115425</strain>
    </source>
</reference>
<evidence type="ECO:0000256" key="1">
    <source>
        <dbReference type="ARBA" id="ARBA00023015"/>
    </source>
</evidence>
<sequence>MRCAALETGFKIAAPEEAAEIIGQLDHGGSGRSIAPTFLSVSMGFDHADTNDGRLLVDPCGTPRFFGETSGATFLDYLKQFMLTLVPLTFQPESADGSSFVASIGTYQTYDSRPIPNPSVDPLWLPDQEDMALMLAQLRAYIQDGNGEFLSGGIYWWGDLSQFPTSAAPSMSAMTTDDTHRRLAFYHVCFALATSVDHPALLRSDRHAAGAFFKRARKLLGNPLDTVRFTLDDVPVLTLMGFYLIELNRRDSAYVYVSLAIHIAIIHGAFRSCNDEASNRSFWTLYILDRWLSVLMGRPPTLLDEAIRLPLPSDVPSIPQCAGLRAHVELSRISGYIVCETFKIAPRHYQRGYSTLHVDKALKLLEDWKLHLSPVLAIHVDADPAVLSLHLASNQLIVLTTRPILLAVVKQAVAERYMNGQWSVQQHAHSKYIQACSEAAQRNLLLAQRLRSTRKLLQAGLHFVFNAAVILILDRILYYPSTETSSTLLDTALYASEINFAMRTFEEESRTGTNYPRDCYKVLQDLKALVDRYLSHGHGNLEQGNDPGLVINTPGLQYSAQRGPETQGNVSNKTAGTVYEELRTWMQSDGLKLDNSLLI</sequence>
<dbReference type="GO" id="GO:0006351">
    <property type="term" value="P:DNA-templated transcription"/>
    <property type="evidence" value="ECO:0007669"/>
    <property type="project" value="InterPro"/>
</dbReference>
<evidence type="ECO:0000256" key="2">
    <source>
        <dbReference type="ARBA" id="ARBA00023163"/>
    </source>
</evidence>
<keyword evidence="2" id="KW-0804">Transcription</keyword>
<keyword evidence="6" id="KW-1185">Reference proteome</keyword>
<comment type="caution">
    <text evidence="5">The sequence shown here is derived from an EMBL/GenBank/DDBJ whole genome shotgun (WGS) entry which is preliminary data.</text>
</comment>
<evidence type="ECO:0000313" key="5">
    <source>
        <dbReference type="EMBL" id="KAG9194372.1"/>
    </source>
</evidence>
<name>A0AAD4IGX9_9PLEO</name>
<dbReference type="GO" id="GO:0008270">
    <property type="term" value="F:zinc ion binding"/>
    <property type="evidence" value="ECO:0007669"/>
    <property type="project" value="InterPro"/>
</dbReference>
<dbReference type="PANTHER" id="PTHR47424">
    <property type="entry name" value="REGULATORY PROTEIN GAL4"/>
    <property type="match status" value="1"/>
</dbReference>
<dbReference type="SMART" id="SM00906">
    <property type="entry name" value="Fungal_trans"/>
    <property type="match status" value="1"/>
</dbReference>